<sequence>MTMTTHNGIAPFRLRRTLDGSTRDVDPLVAEHLAELETLLGRKVFSRPKASSGGASGARSNRSAAKAVAGNGAAAASSVALPLPLSLKAPLTPRRPEGTDRWEPKSLAAVMSAAKEARVEFTLGDVIDMDAVLSQLSYEFDELVERNWSSLSFDQRTVLDPAHANIRRYLLAVGYFAMDLTTALGLFNFVARNSRGAAKILEYATISAARTWIFQENLDVDYLDETDEVIKDLLEARLSTSTEAFVPAVRTVVRRHMNDGQFEKLLDKNKALFPAAYRLTLIEYLKRAPMKVTSDNVAYYIPLYVSQIAGGVDLDDQVESREQSDQDFEVDFFTDDRTLIQVNRTSVKCAAQLFYTMVLGDELQVFDAVNYFTHKYLVGQGFEITDPRLRRDLQMYVFSNQFTVTDSGSRVNRVVDRTQPAERQMFYRQVFNHGAGQVTEDVVVNDEFQRLWKVLMLESAKYLERAQISPNPTSYVSRQNVMQAVEDLQYNLSLACTGMATVMTPLIYDELDFVTRRILMHDEVRRQLAPSGGSWWKVVETLVLGMKHVRPRATVLNNKARLGHNILRAVAEYDPATFELDENFARFISDVEAFITTQSILQESLTDDLKGADGEHDTYEPDSEGSMASPQPSTREPDGSPQSGEWDF</sequence>
<organism evidence="2 3">
    <name type="scientific">Nocardioides zhouii</name>
    <dbReference type="NCBI Taxonomy" id="1168729"/>
    <lineage>
        <taxon>Bacteria</taxon>
        <taxon>Bacillati</taxon>
        <taxon>Actinomycetota</taxon>
        <taxon>Actinomycetes</taxon>
        <taxon>Propionibacteriales</taxon>
        <taxon>Nocardioidaceae</taxon>
        <taxon>Nocardioides</taxon>
    </lineage>
</organism>
<protein>
    <submittedName>
        <fullName evidence="2">Uncharacterized protein</fullName>
    </submittedName>
</protein>
<keyword evidence="3" id="KW-1185">Reference proteome</keyword>
<name>A0A4Q2SIN5_9ACTN</name>
<evidence type="ECO:0000256" key="1">
    <source>
        <dbReference type="SAM" id="MobiDB-lite"/>
    </source>
</evidence>
<feature type="compositionally biased region" description="Basic and acidic residues" evidence="1">
    <location>
        <begin position="607"/>
        <end position="619"/>
    </location>
</feature>
<dbReference type="EMBL" id="SDWV01000034">
    <property type="protein sequence ID" value="RYC03824.1"/>
    <property type="molecule type" value="Genomic_DNA"/>
</dbReference>
<proteinExistence type="predicted"/>
<evidence type="ECO:0000313" key="3">
    <source>
        <dbReference type="Proteomes" id="UP000291101"/>
    </source>
</evidence>
<evidence type="ECO:0000313" key="2">
    <source>
        <dbReference type="EMBL" id="RYC03824.1"/>
    </source>
</evidence>
<dbReference type="RefSeq" id="WP_129428963.1">
    <property type="nucleotide sequence ID" value="NZ_SDWV01000034.1"/>
</dbReference>
<gene>
    <name evidence="2" type="ORF">EUA94_21490</name>
</gene>
<dbReference type="Proteomes" id="UP000291101">
    <property type="component" value="Unassembled WGS sequence"/>
</dbReference>
<feature type="region of interest" description="Disordered" evidence="1">
    <location>
        <begin position="607"/>
        <end position="648"/>
    </location>
</feature>
<accession>A0A4Q2SIN5</accession>
<comment type="caution">
    <text evidence="2">The sequence shown here is derived from an EMBL/GenBank/DDBJ whole genome shotgun (WGS) entry which is preliminary data.</text>
</comment>
<reference evidence="2 3" key="1">
    <citation type="submission" date="2019-01" db="EMBL/GenBank/DDBJ databases">
        <title>Novel species of Nocardioides.</title>
        <authorList>
            <person name="Liu Q."/>
            <person name="X Y.-H."/>
        </authorList>
    </citation>
    <scope>NUCLEOTIDE SEQUENCE [LARGE SCALE GENOMIC DNA]</scope>
    <source>
        <strain evidence="2 3">HLT2-9</strain>
    </source>
</reference>
<dbReference type="AlphaFoldDB" id="A0A4Q2SIN5"/>
<dbReference type="OrthoDB" id="1489939at2"/>